<gene>
    <name evidence="3" type="ORF">BCF50_1053</name>
    <name evidence="2" type="ORF">EGI05_02605</name>
</gene>
<evidence type="ECO:0000313" key="4">
    <source>
        <dbReference type="Proteomes" id="UP000269375"/>
    </source>
</evidence>
<feature type="domain" description="BON" evidence="1">
    <location>
        <begin position="78"/>
        <end position="146"/>
    </location>
</feature>
<name>A0A3N0W400_9FLAO</name>
<proteinExistence type="predicted"/>
<dbReference type="InterPro" id="IPR014004">
    <property type="entry name" value="Transpt-assoc_nodulatn_dom_bac"/>
</dbReference>
<reference evidence="3 5" key="2">
    <citation type="submission" date="2019-03" db="EMBL/GenBank/DDBJ databases">
        <title>Genomic Encyclopedia of Archaeal and Bacterial Type Strains, Phase II (KMG-II): from individual species to whole genera.</title>
        <authorList>
            <person name="Goeker M."/>
        </authorList>
    </citation>
    <scope>NUCLEOTIDE SEQUENCE [LARGE SCALE GENOMIC DNA]</scope>
    <source>
        <strain evidence="3 5">DSM 15235</strain>
    </source>
</reference>
<dbReference type="Pfam" id="PF04972">
    <property type="entry name" value="BON"/>
    <property type="match status" value="3"/>
</dbReference>
<protein>
    <submittedName>
        <fullName evidence="2">BON domain-containing protein</fullName>
    </submittedName>
    <submittedName>
        <fullName evidence="3">Osmotically-inducible protein OsmY</fullName>
    </submittedName>
</protein>
<dbReference type="EMBL" id="RJTX01000001">
    <property type="protein sequence ID" value="ROH99795.1"/>
    <property type="molecule type" value="Genomic_DNA"/>
</dbReference>
<evidence type="ECO:0000313" key="3">
    <source>
        <dbReference type="EMBL" id="TDX95276.1"/>
    </source>
</evidence>
<dbReference type="RefSeq" id="WP_123261504.1">
    <property type="nucleotide sequence ID" value="NZ_RJTX01000001.1"/>
</dbReference>
<reference evidence="2 4" key="1">
    <citation type="submission" date="2018-11" db="EMBL/GenBank/DDBJ databases">
        <title>Proposal to divide the Flavobacteriaceae and reorganize its genera based on Amino Acid Identity values calculated from whole genome sequences.</title>
        <authorList>
            <person name="Nicholson A.C."/>
            <person name="Gulvik C.A."/>
            <person name="Whitney A.M."/>
            <person name="Humrighouse B.W."/>
            <person name="Bell M."/>
            <person name="Holmes B."/>
            <person name="Steigerwalt A."/>
            <person name="Villarma A."/>
            <person name="Sheth M."/>
            <person name="Batra D."/>
            <person name="Pryor J."/>
            <person name="Bernardet J.-F."/>
            <person name="Hugo C."/>
            <person name="Kampfer P."/>
            <person name="Newman J."/>
            <person name="Mcquiston J.R."/>
        </authorList>
    </citation>
    <scope>NUCLEOTIDE SEQUENCE [LARGE SCALE GENOMIC DNA]</scope>
    <source>
        <strain evidence="2 4">DSM 15235</strain>
    </source>
</reference>
<dbReference type="SMART" id="SM00749">
    <property type="entry name" value="BON"/>
    <property type="match status" value="2"/>
</dbReference>
<dbReference type="EMBL" id="SOQW01000001">
    <property type="protein sequence ID" value="TDX95276.1"/>
    <property type="molecule type" value="Genomic_DNA"/>
</dbReference>
<dbReference type="InterPro" id="IPR007055">
    <property type="entry name" value="BON_dom"/>
</dbReference>
<dbReference type="OrthoDB" id="870892at2"/>
<dbReference type="PROSITE" id="PS50914">
    <property type="entry name" value="BON"/>
    <property type="match status" value="3"/>
</dbReference>
<accession>A0A3N0W400</accession>
<evidence type="ECO:0000259" key="1">
    <source>
        <dbReference type="PROSITE" id="PS50914"/>
    </source>
</evidence>
<feature type="domain" description="BON" evidence="1">
    <location>
        <begin position="148"/>
        <end position="216"/>
    </location>
</feature>
<evidence type="ECO:0000313" key="2">
    <source>
        <dbReference type="EMBL" id="ROH99795.1"/>
    </source>
</evidence>
<feature type="domain" description="BON" evidence="1">
    <location>
        <begin position="3"/>
        <end position="71"/>
    </location>
</feature>
<dbReference type="Gene3D" id="3.30.1340.30">
    <property type="match status" value="3"/>
</dbReference>
<dbReference type="PANTHER" id="PTHR34606">
    <property type="entry name" value="BON DOMAIN-CONTAINING PROTEIN"/>
    <property type="match status" value="1"/>
</dbReference>
<dbReference type="AlphaFoldDB" id="A0A3N0W400"/>
<dbReference type="Proteomes" id="UP000269375">
    <property type="component" value="Unassembled WGS sequence"/>
</dbReference>
<dbReference type="PANTHER" id="PTHR34606:SF15">
    <property type="entry name" value="BON DOMAIN-CONTAINING PROTEIN"/>
    <property type="match status" value="1"/>
</dbReference>
<keyword evidence="5" id="KW-1185">Reference proteome</keyword>
<dbReference type="InterPro" id="IPR051686">
    <property type="entry name" value="Lipoprotein_DolP"/>
</dbReference>
<dbReference type="Proteomes" id="UP000295709">
    <property type="component" value="Unassembled WGS sequence"/>
</dbReference>
<organism evidence="2 4">
    <name type="scientific">Chryseobacterium daecheongense</name>
    <dbReference type="NCBI Taxonomy" id="192389"/>
    <lineage>
        <taxon>Bacteria</taxon>
        <taxon>Pseudomonadati</taxon>
        <taxon>Bacteroidota</taxon>
        <taxon>Flavobacteriia</taxon>
        <taxon>Flavobacteriales</taxon>
        <taxon>Weeksellaceae</taxon>
        <taxon>Chryseobacterium group</taxon>
        <taxon>Chryseobacterium</taxon>
    </lineage>
</organism>
<evidence type="ECO:0000313" key="5">
    <source>
        <dbReference type="Proteomes" id="UP000295709"/>
    </source>
</evidence>
<comment type="caution">
    <text evidence="2">The sequence shown here is derived from an EMBL/GenBank/DDBJ whole genome shotgun (WGS) entry which is preliminary data.</text>
</comment>
<sequence>MKTNAELQKDVQDAIKWEPLLHSAEIGVTAKNGVVSLTGIVDSYAKKMQAEDAAKNVVGVKVLVENIKVKFPNSRSKTDIEIADEIIAAFESNTVIPEKQIKVKVEDGWVDLDGELPWDYLREITENAIQYLPGVKGIYNNITIKPEIRERVDKKDIEEALKRSPIDDKEIKVSVSGSTVTLTGAVHSWRQKEEAGRIAWKTPGIEHVKNELKVDYEYDF</sequence>